<dbReference type="AlphaFoldDB" id="A0A968KXT5"/>
<dbReference type="Proteomes" id="UP000752013">
    <property type="component" value="Unassembled WGS sequence"/>
</dbReference>
<dbReference type="RefSeq" id="WP_167703291.1">
    <property type="nucleotide sequence ID" value="NZ_CP118168.1"/>
</dbReference>
<dbReference type="EMBL" id="JAATLK010000001">
    <property type="protein sequence ID" value="NIZ46847.1"/>
    <property type="molecule type" value="Genomic_DNA"/>
</dbReference>
<sequence>MAARDDFVNSIIGEGSTFSGTIELTGLLRIDGDFSGSIRRADKVLISRTGRIKSSVRSRIVVVGGAVHGDIIADERVTVLSTAIVLGSIKAPVLFVEEGALVHGLCHISADVLRQEQPVAKLDSESRANTLFTVDWQKLGNK</sequence>
<protein>
    <submittedName>
        <fullName evidence="2">Polymer-forming cytoskeletal protein</fullName>
    </submittedName>
</protein>
<accession>A0A968KXT5</accession>
<gene>
    <name evidence="2" type="ORF">HCT46_02810</name>
</gene>
<organism evidence="2 3">
    <name type="scientific">Entomospira nematocerorum</name>
    <dbReference type="NCBI Taxonomy" id="2719987"/>
    <lineage>
        <taxon>Bacteria</taxon>
        <taxon>Pseudomonadati</taxon>
        <taxon>Spirochaetota</taxon>
        <taxon>Spirochaetia</taxon>
        <taxon>Spirochaetales</taxon>
        <taxon>Spirochaetaceae</taxon>
        <taxon>Entomospira</taxon>
    </lineage>
</organism>
<dbReference type="Pfam" id="PF04519">
    <property type="entry name" value="Bactofilin"/>
    <property type="match status" value="1"/>
</dbReference>
<evidence type="ECO:0000313" key="3">
    <source>
        <dbReference type="Proteomes" id="UP000752013"/>
    </source>
</evidence>
<name>A0A968KXT5_9SPIO</name>
<evidence type="ECO:0000313" key="2">
    <source>
        <dbReference type="EMBL" id="NIZ46847.1"/>
    </source>
</evidence>
<dbReference type="PANTHER" id="PTHR35024:SF4">
    <property type="entry name" value="POLYMER-FORMING CYTOSKELETAL PROTEIN"/>
    <property type="match status" value="1"/>
</dbReference>
<proteinExistence type="inferred from homology"/>
<dbReference type="PANTHER" id="PTHR35024">
    <property type="entry name" value="HYPOTHETICAL CYTOSOLIC PROTEIN"/>
    <property type="match status" value="1"/>
</dbReference>
<keyword evidence="3" id="KW-1185">Reference proteome</keyword>
<dbReference type="InterPro" id="IPR007607">
    <property type="entry name" value="BacA/B"/>
</dbReference>
<evidence type="ECO:0000256" key="1">
    <source>
        <dbReference type="ARBA" id="ARBA00044755"/>
    </source>
</evidence>
<comment type="caution">
    <text evidence="2">The sequence shown here is derived from an EMBL/GenBank/DDBJ whole genome shotgun (WGS) entry which is preliminary data.</text>
</comment>
<reference evidence="2" key="1">
    <citation type="submission" date="2020-03" db="EMBL/GenBank/DDBJ databases">
        <title>Spirochaetal bacteria isolated from arthropods constitute a novel genus Entomospira genus novum within the order Spirochaetales.</title>
        <authorList>
            <person name="Grana-Miraglia L."/>
            <person name="Sikutova S."/>
            <person name="Fingerle V."/>
            <person name="Sing A."/>
            <person name="Castillo-Ramirez S."/>
            <person name="Margos G."/>
            <person name="Rudolf I."/>
        </authorList>
    </citation>
    <scope>NUCLEOTIDE SEQUENCE</scope>
    <source>
        <strain evidence="2">BR208</strain>
    </source>
</reference>
<comment type="similarity">
    <text evidence="1">Belongs to the bactofilin family.</text>
</comment>